<evidence type="ECO:0000313" key="4">
    <source>
        <dbReference type="Proteomes" id="UP001589585"/>
    </source>
</evidence>
<dbReference type="InterPro" id="IPR014782">
    <property type="entry name" value="Peptidase_M1_dom"/>
</dbReference>
<evidence type="ECO:0000259" key="2">
    <source>
        <dbReference type="Pfam" id="PF01433"/>
    </source>
</evidence>
<name>A0ABV5FBM3_9FLAO</name>
<dbReference type="InterPro" id="IPR027268">
    <property type="entry name" value="Peptidase_M4/M1_CTD_sf"/>
</dbReference>
<gene>
    <name evidence="3" type="ORF">ACFFU9_08810</name>
</gene>
<reference evidence="3 4" key="1">
    <citation type="submission" date="2024-09" db="EMBL/GenBank/DDBJ databases">
        <authorList>
            <person name="Sun Q."/>
            <person name="Mori K."/>
        </authorList>
    </citation>
    <scope>NUCLEOTIDE SEQUENCE [LARGE SCALE GENOMIC DNA]</scope>
    <source>
        <strain evidence="3 4">CECT 8622</strain>
    </source>
</reference>
<evidence type="ECO:0000256" key="1">
    <source>
        <dbReference type="SAM" id="SignalP"/>
    </source>
</evidence>
<keyword evidence="3" id="KW-0031">Aminopeptidase</keyword>
<comment type="caution">
    <text evidence="3">The sequence shown here is derived from an EMBL/GenBank/DDBJ whole genome shotgun (WGS) entry which is preliminary data.</text>
</comment>
<dbReference type="RefSeq" id="WP_379861040.1">
    <property type="nucleotide sequence ID" value="NZ_JBHMFC010000033.1"/>
</dbReference>
<dbReference type="Proteomes" id="UP001589585">
    <property type="component" value="Unassembled WGS sequence"/>
</dbReference>
<dbReference type="EC" id="3.4.11.-" evidence="3"/>
<dbReference type="Pfam" id="PF01433">
    <property type="entry name" value="Peptidase_M1"/>
    <property type="match status" value="1"/>
</dbReference>
<dbReference type="EMBL" id="JBHMFC010000033">
    <property type="protein sequence ID" value="MFB9056840.1"/>
    <property type="molecule type" value="Genomic_DNA"/>
</dbReference>
<dbReference type="SUPFAM" id="SSF55486">
    <property type="entry name" value="Metalloproteases ('zincins'), catalytic domain"/>
    <property type="match status" value="1"/>
</dbReference>
<dbReference type="GO" id="GO:0004177">
    <property type="term" value="F:aminopeptidase activity"/>
    <property type="evidence" value="ECO:0007669"/>
    <property type="project" value="UniProtKB-KW"/>
</dbReference>
<keyword evidence="1" id="KW-0732">Signal</keyword>
<feature type="chain" id="PRO_5046004715" evidence="1">
    <location>
        <begin position="23"/>
        <end position="616"/>
    </location>
</feature>
<dbReference type="Gene3D" id="1.10.390.10">
    <property type="entry name" value="Neutral Protease Domain 2"/>
    <property type="match status" value="1"/>
</dbReference>
<proteinExistence type="predicted"/>
<dbReference type="PANTHER" id="PTHR45726">
    <property type="entry name" value="LEUKOTRIENE A-4 HYDROLASE"/>
    <property type="match status" value="1"/>
</dbReference>
<feature type="signal peptide" evidence="1">
    <location>
        <begin position="1"/>
        <end position="22"/>
    </location>
</feature>
<feature type="domain" description="Peptidase M1 membrane alanine aminopeptidase" evidence="2">
    <location>
        <begin position="364"/>
        <end position="509"/>
    </location>
</feature>
<organism evidence="3 4">
    <name type="scientific">Mariniflexile ostreae</name>
    <dbReference type="NCBI Taxonomy" id="1520892"/>
    <lineage>
        <taxon>Bacteria</taxon>
        <taxon>Pseudomonadati</taxon>
        <taxon>Bacteroidota</taxon>
        <taxon>Flavobacteriia</taxon>
        <taxon>Flavobacteriales</taxon>
        <taxon>Flavobacteriaceae</taxon>
        <taxon>Mariniflexile</taxon>
    </lineage>
</organism>
<evidence type="ECO:0000313" key="3">
    <source>
        <dbReference type="EMBL" id="MFB9056840.1"/>
    </source>
</evidence>
<protein>
    <submittedName>
        <fullName evidence="3">M1 family metallopeptidase</fullName>
        <ecNumber evidence="3">3.4.11.-</ecNumber>
    </submittedName>
</protein>
<dbReference type="PANTHER" id="PTHR45726:SF3">
    <property type="entry name" value="LEUKOTRIENE A-4 HYDROLASE"/>
    <property type="match status" value="1"/>
</dbReference>
<keyword evidence="3" id="KW-0645">Protease</keyword>
<accession>A0ABV5FBM3</accession>
<dbReference type="InterPro" id="IPR034015">
    <property type="entry name" value="M1_LTA4H"/>
</dbReference>
<keyword evidence="4" id="KW-1185">Reference proteome</keyword>
<keyword evidence="3" id="KW-0378">Hydrolase</keyword>
<sequence length="616" mass="69979">MKRFCIYVFCISLVWSCNTSKATTPVDTSFNIPQPPTAHFTPHSTYWQQHVDYKMIIDMDVNTYQYKGKQTLVYTNNSPDVLNRVFYHLYFNAFQPGSEMDVRSRTIPDPDPRVADRISKLAPDEIGYINVNALMQNGVSVTHKTVGTILEVDLAQPIQPGESVTLEMLFDAQVPLQIRRSGRDSAEGVALSMAQWYPKLAEYDFEGWHADPYIGREFHGVWGNFDVKLTIDKNYIVGGTGYLQNPNEIGYGYETKIVNRPNTDKLTWHFKAPNVHDFTWAADPDYIHDTAQVPNGPLLHFLYKNNPKIKNNWKRLQPKTVELMQYFSKHIGAYPYKQYSVIQGGDGGMEYAMCTLITGERKFGSLFGVTAHELAHAWFQSLLATNESKHGWVDEGFTSYISTLAENDLTGNKKDNPLEDAYASYIQLANSAIEQPLTTHADRYHFNGSYGISTYNKGLVFLAQLAYVMGEDNLKQTLKNYFNAWAYKHPTPNDFIRVAEKTSGLQLGWYLTDFAQTTNTIDYGISSVNGKTIALERIGAMPMPLDLKVTYMDNTIENFYIPLRMMRGTKPTSATIIKDWAWAYPTYSFEASKVVKSVEIDPSGFMADSDRSNNKK</sequence>
<dbReference type="CDD" id="cd09604">
    <property type="entry name" value="M1_APN_like"/>
    <property type="match status" value="1"/>
</dbReference>